<evidence type="ECO:0000313" key="2">
    <source>
        <dbReference type="EMBL" id="KAA8892716.1"/>
    </source>
</evidence>
<feature type="region of interest" description="Disordered" evidence="1">
    <location>
        <begin position="1"/>
        <end position="21"/>
    </location>
</feature>
<dbReference type="EMBL" id="VXIS01000621">
    <property type="protein sequence ID" value="KAA8892716.1"/>
    <property type="molecule type" value="Genomic_DNA"/>
</dbReference>
<feature type="compositionally biased region" description="Polar residues" evidence="1">
    <location>
        <begin position="1"/>
        <end position="12"/>
    </location>
</feature>
<organism evidence="2 3">
    <name type="scientific">Sphaerosporella brunnea</name>
    <dbReference type="NCBI Taxonomy" id="1250544"/>
    <lineage>
        <taxon>Eukaryota</taxon>
        <taxon>Fungi</taxon>
        <taxon>Dikarya</taxon>
        <taxon>Ascomycota</taxon>
        <taxon>Pezizomycotina</taxon>
        <taxon>Pezizomycetes</taxon>
        <taxon>Pezizales</taxon>
        <taxon>Pyronemataceae</taxon>
        <taxon>Sphaerosporella</taxon>
    </lineage>
</organism>
<comment type="caution">
    <text evidence="2">The sequence shown here is derived from an EMBL/GenBank/DDBJ whole genome shotgun (WGS) entry which is preliminary data.</text>
</comment>
<reference evidence="2 3" key="1">
    <citation type="submission" date="2019-09" db="EMBL/GenBank/DDBJ databases">
        <title>Draft genome of the ectomycorrhizal ascomycete Sphaerosporella brunnea.</title>
        <authorList>
            <consortium name="DOE Joint Genome Institute"/>
            <person name="Benucci G.M."/>
            <person name="Marozzi G."/>
            <person name="Antonielli L."/>
            <person name="Sanchez S."/>
            <person name="Marco P."/>
            <person name="Wang X."/>
            <person name="Falini L.B."/>
            <person name="Barry K."/>
            <person name="Haridas S."/>
            <person name="Lipzen A."/>
            <person name="Labutti K."/>
            <person name="Grigoriev I.V."/>
            <person name="Murat C."/>
            <person name="Martin F."/>
            <person name="Albertini E."/>
            <person name="Donnini D."/>
            <person name="Bonito G."/>
        </authorList>
    </citation>
    <scope>NUCLEOTIDE SEQUENCE [LARGE SCALE GENOMIC DNA]</scope>
    <source>
        <strain evidence="2 3">Sb_GMNB300</strain>
    </source>
</reference>
<dbReference type="Proteomes" id="UP000326924">
    <property type="component" value="Unassembled WGS sequence"/>
</dbReference>
<dbReference type="OrthoDB" id="4022548at2759"/>
<dbReference type="InParanoid" id="A0A5J5ECD1"/>
<dbReference type="AlphaFoldDB" id="A0A5J5ECD1"/>
<evidence type="ECO:0000313" key="3">
    <source>
        <dbReference type="Proteomes" id="UP000326924"/>
    </source>
</evidence>
<name>A0A5J5ECD1_9PEZI</name>
<evidence type="ECO:0000256" key="1">
    <source>
        <dbReference type="SAM" id="MobiDB-lite"/>
    </source>
</evidence>
<keyword evidence="3" id="KW-1185">Reference proteome</keyword>
<proteinExistence type="predicted"/>
<gene>
    <name evidence="2" type="ORF">FN846DRAFT_896613</name>
</gene>
<accession>A0A5J5ECD1</accession>
<protein>
    <submittedName>
        <fullName evidence="2">Uncharacterized protein</fullName>
    </submittedName>
</protein>
<sequence length="141" mass="16189">MAEFTYNATKHNATGPAPFEADMGRVTRLPRDLLAPTVRTHSESAGQYAQRMMLDLRMLRERLEEAQFSMTVEANKHQQPHPFWIGHQVFLDTRKLPGAYVNMAKAELGKSSRKFQHLYVEPFRLLQEAKPNAFVLHIPKG</sequence>